<keyword evidence="12 16" id="KW-0238">DNA-binding</keyword>
<keyword evidence="6 16" id="KW-0813">Transport</keyword>
<name>A0A089FNG1_9GEMI</name>
<reference evidence="17" key="1">
    <citation type="submission" date="2014-05" db="EMBL/GenBank/DDBJ databases">
        <title>Divergent evolutionary histories of Cassava Mosaic Geminiviruses in Madagascar.</title>
        <authorList>
            <person name="Hoareau M."/>
            <person name="Harimalala M."/>
            <person name="Zinga I."/>
            <person name="De Bruyn A."/>
            <person name="Lett J.-M."/>
            <person name="Lefeuvre P."/>
        </authorList>
    </citation>
    <scope>NUCLEOTIDE SEQUENCE</scope>
    <source>
        <strain evidence="17">CF:CF21BN1:07</strain>
        <strain evidence="18">CF:CF21BN2:07</strain>
    </source>
</reference>
<dbReference type="GO" id="GO:0046740">
    <property type="term" value="P:transport of virus in host, cell to cell"/>
    <property type="evidence" value="ECO:0007669"/>
    <property type="project" value="UniProtKB-UniRule"/>
</dbReference>
<dbReference type="InterPro" id="IPR000211">
    <property type="entry name" value="Gemini_BL"/>
</dbReference>
<sequence length="298" mass="33669">MDTSVPIISSDYIHSARTEYKLTNDESPITLQFPSTLERTRVRIMGKCMKVDHVVIEYRNQVPFNAQGSVIVTIRDTRLSDEQQDQAQFTFPIGCNVDLHYFSASYFSIDDNVPWQLLYKVEDSNVKNGITFAQIKAKLKLSAAKHSTDIKFKQPTIKILSKDYGPDCVDFWSVGKPKPIRRLIQNEPGQDYDTGPKYRPITVQPGETWATKSTIGRCTSMRYTGPKPFDIDDSSSKQYASEAEFPLRGLHQLPEASLDPGDSVSHTQSMSKTDIESIIEQTVNRCLIAHRGSSHKDL</sequence>
<dbReference type="Pfam" id="PF00845">
    <property type="entry name" value="Gemini_BL1"/>
    <property type="match status" value="1"/>
</dbReference>
<evidence type="ECO:0000256" key="2">
    <source>
        <dbReference type="ARBA" id="ARBA00004461"/>
    </source>
</evidence>
<keyword evidence="10 16" id="KW-1043">Host membrane</keyword>
<evidence type="ECO:0000256" key="10">
    <source>
        <dbReference type="ARBA" id="ARBA00022870"/>
    </source>
</evidence>
<evidence type="ECO:0000256" key="5">
    <source>
        <dbReference type="ARBA" id="ARBA00022021"/>
    </source>
</evidence>
<evidence type="ECO:0000256" key="13">
    <source>
        <dbReference type="ARBA" id="ARBA00023136"/>
    </source>
</evidence>
<keyword evidence="13 16" id="KW-0472">Membrane</keyword>
<evidence type="ECO:0000256" key="12">
    <source>
        <dbReference type="ARBA" id="ARBA00023125"/>
    </source>
</evidence>
<comment type="subcellular location">
    <subcellularLocation>
        <location evidence="16">Host cell membrane</location>
        <topology evidence="16">Peripheral membrane protein</topology>
        <orientation evidence="16">Cytoplasmic side</orientation>
    </subcellularLocation>
    <subcellularLocation>
        <location evidence="1 16">Host microsome membrane</location>
        <topology evidence="1 16">Peripheral membrane protein</topology>
        <orientation evidence="1 16">Cytoplasmic side</orientation>
    </subcellularLocation>
    <subcellularLocation>
        <location evidence="2 16">Host endoplasmic reticulum membrane</location>
        <topology evidence="2 16">Peripheral membrane protein</topology>
        <orientation evidence="2 16">Cytoplasmic side</orientation>
    </subcellularLocation>
    <text evidence="16">Found on ER-derived vesicles.</text>
</comment>
<protein>
    <recommendedName>
        <fullName evidence="5 16">Movement protein BC1</fullName>
    </recommendedName>
    <alternativeName>
        <fullName evidence="15 16">Movement protein BL1</fullName>
    </alternativeName>
</protein>
<dbReference type="EMBL" id="KJ887586">
    <property type="protein sequence ID" value="AIP87532.1"/>
    <property type="molecule type" value="Genomic_DNA"/>
</dbReference>
<gene>
    <name evidence="17" type="primary">BC1</name>
</gene>
<comment type="similarity">
    <text evidence="3 16">Belongs to the begomovirus movement protein BC1 family.</text>
</comment>
<dbReference type="GO" id="GO:0044167">
    <property type="term" value="C:host cell endoplasmic reticulum membrane"/>
    <property type="evidence" value="ECO:0007669"/>
    <property type="project" value="UniProtKB-SubCell"/>
</dbReference>
<dbReference type="GO" id="GO:0020002">
    <property type="term" value="C:host cell plasma membrane"/>
    <property type="evidence" value="ECO:0007669"/>
    <property type="project" value="UniProtKB-SubCell"/>
</dbReference>
<evidence type="ECO:0000313" key="17">
    <source>
        <dbReference type="EMBL" id="AIP87532.1"/>
    </source>
</evidence>
<evidence type="ECO:0000256" key="16">
    <source>
        <dbReference type="RuleBase" id="RU369047"/>
    </source>
</evidence>
<dbReference type="GO" id="GO:0016020">
    <property type="term" value="C:membrane"/>
    <property type="evidence" value="ECO:0007669"/>
    <property type="project" value="UniProtKB-UniRule"/>
</dbReference>
<dbReference type="GO" id="GO:0003677">
    <property type="term" value="F:DNA binding"/>
    <property type="evidence" value="ECO:0007669"/>
    <property type="project" value="UniProtKB-UniRule"/>
</dbReference>
<evidence type="ECO:0000256" key="4">
    <source>
        <dbReference type="ARBA" id="ARBA00011843"/>
    </source>
</evidence>
<comment type="subunit">
    <text evidence="4 16">Binds to dimeric supercoiled plasmid DNA.</text>
</comment>
<organism evidence="17">
    <name type="scientific">Begomovirus manihotis</name>
    <dbReference type="NCBI Taxonomy" id="10817"/>
    <lineage>
        <taxon>Viruses</taxon>
        <taxon>Monodnaviria</taxon>
        <taxon>Shotokuvirae</taxon>
        <taxon>Cressdnaviricota</taxon>
        <taxon>Repensiviricetes</taxon>
        <taxon>Geplafuvirales</taxon>
        <taxon>Geminiviridae</taxon>
        <taxon>Begomovirus</taxon>
    </lineage>
</organism>
<keyword evidence="9 16" id="KW-1044">Host microsome</keyword>
<evidence type="ECO:0000256" key="7">
    <source>
        <dbReference type="ARBA" id="ARBA00022511"/>
    </source>
</evidence>
<evidence type="ECO:0000256" key="1">
    <source>
        <dbReference type="ARBA" id="ARBA00004327"/>
    </source>
</evidence>
<keyword evidence="14 16" id="KW-1038">Host endoplasmic reticulum</keyword>
<keyword evidence="7 16" id="KW-1032">Host cell membrane</keyword>
<evidence type="ECO:0000313" key="18">
    <source>
        <dbReference type="EMBL" id="AIP87534.1"/>
    </source>
</evidence>
<evidence type="ECO:0000256" key="9">
    <source>
        <dbReference type="ARBA" id="ARBA00022742"/>
    </source>
</evidence>
<evidence type="ECO:0000256" key="15">
    <source>
        <dbReference type="ARBA" id="ARBA00032400"/>
    </source>
</evidence>
<evidence type="ECO:0000256" key="3">
    <source>
        <dbReference type="ARBA" id="ARBA00008510"/>
    </source>
</evidence>
<accession>A0A089FNG1</accession>
<evidence type="ECO:0000256" key="14">
    <source>
        <dbReference type="ARBA" id="ARBA00023184"/>
    </source>
</evidence>
<evidence type="ECO:0000256" key="8">
    <source>
        <dbReference type="ARBA" id="ARBA00022553"/>
    </source>
</evidence>
<comment type="function">
    <text evidence="16">Movement protein involved in the cell-to-cell and systemic transport of viral genomic DNA. Begomoviruses use 2 proteins to transport their DNA from cell to cell. The nuclear shuttle protein (NSP) shuttles it between nucleus and cytoplasm and the movement protein (MP) probably transports the DNA-NSP complex to the cell periphery and facilitates further movement across the cell wall.</text>
</comment>
<keyword evidence="11 16" id="KW-0916">Viral movement protein</keyword>
<evidence type="ECO:0000256" key="11">
    <source>
        <dbReference type="ARBA" id="ARBA00023031"/>
    </source>
</evidence>
<evidence type="ECO:0000256" key="6">
    <source>
        <dbReference type="ARBA" id="ARBA00022448"/>
    </source>
</evidence>
<proteinExistence type="inferred from homology"/>
<keyword evidence="8 16" id="KW-0597">Phosphoprotein</keyword>
<dbReference type="EMBL" id="KJ887587">
    <property type="protein sequence ID" value="AIP87534.1"/>
    <property type="molecule type" value="Genomic_DNA"/>
</dbReference>